<reference evidence="2" key="1">
    <citation type="submission" date="2022-11" db="UniProtKB">
        <authorList>
            <consortium name="WormBaseParasite"/>
        </authorList>
    </citation>
    <scope>IDENTIFICATION</scope>
</reference>
<accession>A0AC34R3A0</accession>
<organism evidence="1 2">
    <name type="scientific">Panagrolaimus sp. JU765</name>
    <dbReference type="NCBI Taxonomy" id="591449"/>
    <lineage>
        <taxon>Eukaryota</taxon>
        <taxon>Metazoa</taxon>
        <taxon>Ecdysozoa</taxon>
        <taxon>Nematoda</taxon>
        <taxon>Chromadorea</taxon>
        <taxon>Rhabditida</taxon>
        <taxon>Tylenchina</taxon>
        <taxon>Panagrolaimomorpha</taxon>
        <taxon>Panagrolaimoidea</taxon>
        <taxon>Panagrolaimidae</taxon>
        <taxon>Panagrolaimus</taxon>
    </lineage>
</organism>
<evidence type="ECO:0000313" key="1">
    <source>
        <dbReference type="Proteomes" id="UP000887576"/>
    </source>
</evidence>
<evidence type="ECO:0000313" key="2">
    <source>
        <dbReference type="WBParaSite" id="JU765_v2.g2982.t1"/>
    </source>
</evidence>
<protein>
    <submittedName>
        <fullName evidence="2">C-CAP/cofactor C-like domain-containing protein</fullName>
    </submittedName>
</protein>
<dbReference type="WBParaSite" id="JU765_v2.g2982.t1">
    <property type="protein sequence ID" value="JU765_v2.g2982.t1"/>
    <property type="gene ID" value="JU765_v2.g2982"/>
</dbReference>
<dbReference type="Proteomes" id="UP000887576">
    <property type="component" value="Unplaced"/>
</dbReference>
<proteinExistence type="predicted"/>
<name>A0AC34R3A0_9BILA</name>
<sequence>MVCFSGILIAPYIVSELACAGAATIALRVRLISTAFVVTGLTTLLQTVLGLRLAILQGPSFAFLPPLFAFANLPEMKCTANWTDFVPEEVYYEKIRTIQGSLALSALLLIFIGATGLIGFISRHIGPITICPVVILLCIGNVHVVVEKAEQHWISIFQFTLLMLFALYLSEFSVPIPYYSNGKINYAKYRLFGQFPYLISILIAYGVAFTLSKTNLVPPESAARIDKEQALNTLHESPWIQVPYPGQFGLPRLSVGLFLGMLASCVACAVESLGAYGILAKVSDEKAPPSSTLNRAIVIEGIGCCLAGLMGSGVGITTYSENVAAVSITRVASRYTMQIAGCMLIFLGIFTKVAAILATIPDPMVGGILGMGICMICGVAFSNLEFVNIKLSRNITIMGVAVIVGNAIPDYFSNHPINTGITEIDQMFNILLTIKMFVGGVIAFILDNSCGGATRAERGFPQESEEFVESTGADSKLDGYAFPHSVNEFLRKYSAESGISGPSTGKFFLDETFASEENFGAKNYQNFDEELFTFEEFLIYTDRTERSGKVDAFDSIPLDSPHQEPSNSSENRQQTQFNNEADTDPQSSCLPFKFKSTTFSTKSTGQRPSSAGNSLPVADFSRVQVPEASPLPQNLGPIPLRSASTESVDMGIIQMFCCIRPQNRSHRYHVQETTSAPEEATRVAQYSWDVNRVDPKDYTLSSKTNEVVIKKTGEINGQLYAIENCKDCVVIVLDHSGAITVDDCDDCLFVFGPCSGSVFIRNCTNCHCFSISKQFRVRDSILSSHLFCSTSPVIEESKVEFFPLYINYDNLDDHMISSKLSPYYNSWDDVYDYTPDKQQSNFKINDDPQETEVEDKLGLIASAYQLDFAREHSFFIQPNMVKNTKSGDEIALVLHKQDATNGKNDKEFFEESKKLVSAVLKDSSVNFTNMKDINVQKGDLQVAHIKTNQKLIGHIAIFEFVGKNCRRHCGNVVAELNKQSTTKSHPFELVTSDNKEAIFRFADMKHTV</sequence>